<reference evidence="3" key="1">
    <citation type="journal article" date="2017" name="Nat. Microbiol.">
        <title>Global analysis of biosynthetic gene clusters reveals vast potential of secondary metabolite production in Penicillium species.</title>
        <authorList>
            <person name="Nielsen J.C."/>
            <person name="Grijseels S."/>
            <person name="Prigent S."/>
            <person name="Ji B."/>
            <person name="Dainat J."/>
            <person name="Nielsen K.F."/>
            <person name="Frisvad J.C."/>
            <person name="Workman M."/>
            <person name="Nielsen J."/>
        </authorList>
    </citation>
    <scope>NUCLEOTIDE SEQUENCE [LARGE SCALE GENOMIC DNA]</scope>
    <source>
        <strain evidence="3">IBT 31811</strain>
    </source>
</reference>
<evidence type="ECO:0000313" key="3">
    <source>
        <dbReference type="Proteomes" id="UP000191672"/>
    </source>
</evidence>
<comment type="caution">
    <text evidence="2">The sequence shown here is derived from an EMBL/GenBank/DDBJ whole genome shotgun (WGS) entry which is preliminary data.</text>
</comment>
<dbReference type="Proteomes" id="UP000191672">
    <property type="component" value="Unassembled WGS sequence"/>
</dbReference>
<name>A0A1V6PRM4_9EURO</name>
<evidence type="ECO:0000313" key="2">
    <source>
        <dbReference type="EMBL" id="OQD79668.1"/>
    </source>
</evidence>
<sequence>MASYCTSYRDSEHFDPQTKDIDWMAYYSPYPWTPTSYICMPTTELFANSQCVPTLQPSSEATKTYSTTSSPLISQDMSPESHASSTWSCQTDASNQFHETSGRIERKPLNPPFHNALPEFFGDSHAFGTHSVSEDEIQTPRSDAMRSLINCGWKGCTYSGGFSREACLWRHIKSTHVSPKALKCSHCKKTFGLGREDKLRAHKRLAHRRG</sequence>
<dbReference type="AlphaFoldDB" id="A0A1V6PRM4"/>
<proteinExistence type="predicted"/>
<evidence type="ECO:0008006" key="4">
    <source>
        <dbReference type="Google" id="ProtNLM"/>
    </source>
</evidence>
<gene>
    <name evidence="2" type="ORF">PENANT_c046G02394</name>
</gene>
<evidence type="ECO:0000256" key="1">
    <source>
        <dbReference type="SAM" id="MobiDB-lite"/>
    </source>
</evidence>
<protein>
    <recommendedName>
        <fullName evidence="4">C2H2-type domain-containing protein</fullName>
    </recommendedName>
</protein>
<dbReference type="STRING" id="416450.A0A1V6PRM4"/>
<accession>A0A1V6PRM4</accession>
<organism evidence="2 3">
    <name type="scientific">Penicillium antarcticum</name>
    <dbReference type="NCBI Taxonomy" id="416450"/>
    <lineage>
        <taxon>Eukaryota</taxon>
        <taxon>Fungi</taxon>
        <taxon>Dikarya</taxon>
        <taxon>Ascomycota</taxon>
        <taxon>Pezizomycotina</taxon>
        <taxon>Eurotiomycetes</taxon>
        <taxon>Eurotiomycetidae</taxon>
        <taxon>Eurotiales</taxon>
        <taxon>Aspergillaceae</taxon>
        <taxon>Penicillium</taxon>
    </lineage>
</organism>
<dbReference type="Gene3D" id="3.30.160.60">
    <property type="entry name" value="Classic Zinc Finger"/>
    <property type="match status" value="1"/>
</dbReference>
<feature type="region of interest" description="Disordered" evidence="1">
    <location>
        <begin position="58"/>
        <end position="77"/>
    </location>
</feature>
<keyword evidence="3" id="KW-1185">Reference proteome</keyword>
<dbReference type="EMBL" id="MDYN01000046">
    <property type="protein sequence ID" value="OQD79668.1"/>
    <property type="molecule type" value="Genomic_DNA"/>
</dbReference>